<dbReference type="PROSITE" id="PS52016">
    <property type="entry name" value="TONB_DEPENDENT_REC_3"/>
    <property type="match status" value="1"/>
</dbReference>
<evidence type="ECO:0000256" key="13">
    <source>
        <dbReference type="SAM" id="MobiDB-lite"/>
    </source>
</evidence>
<keyword evidence="18" id="KW-1185">Reference proteome</keyword>
<accession>A0ABT5KBE0</accession>
<evidence type="ECO:0000256" key="12">
    <source>
        <dbReference type="RuleBase" id="RU003357"/>
    </source>
</evidence>
<evidence type="ECO:0000256" key="5">
    <source>
        <dbReference type="ARBA" id="ARBA00022692"/>
    </source>
</evidence>
<comment type="subcellular location">
    <subcellularLocation>
        <location evidence="1 11">Cell outer membrane</location>
        <topology evidence="1 11">Multi-pass membrane protein</topology>
    </subcellularLocation>
</comment>
<dbReference type="InterPro" id="IPR000531">
    <property type="entry name" value="Beta-barrel_TonB"/>
</dbReference>
<evidence type="ECO:0000313" key="17">
    <source>
        <dbReference type="EMBL" id="MDC8771246.1"/>
    </source>
</evidence>
<keyword evidence="4 11" id="KW-1134">Transmembrane beta strand</keyword>
<keyword evidence="8 11" id="KW-0472">Membrane</keyword>
<organism evidence="17 18">
    <name type="scientific">Roseateles albus</name>
    <dbReference type="NCBI Taxonomy" id="2987525"/>
    <lineage>
        <taxon>Bacteria</taxon>
        <taxon>Pseudomonadati</taxon>
        <taxon>Pseudomonadota</taxon>
        <taxon>Betaproteobacteria</taxon>
        <taxon>Burkholderiales</taxon>
        <taxon>Sphaerotilaceae</taxon>
        <taxon>Roseateles</taxon>
    </lineage>
</organism>
<dbReference type="Pfam" id="PF07715">
    <property type="entry name" value="Plug"/>
    <property type="match status" value="1"/>
</dbReference>
<evidence type="ECO:0000256" key="10">
    <source>
        <dbReference type="ARBA" id="ARBA00023237"/>
    </source>
</evidence>
<feature type="compositionally biased region" description="Basic and acidic residues" evidence="13">
    <location>
        <begin position="46"/>
        <end position="64"/>
    </location>
</feature>
<evidence type="ECO:0000259" key="16">
    <source>
        <dbReference type="Pfam" id="PF07715"/>
    </source>
</evidence>
<dbReference type="InterPro" id="IPR012910">
    <property type="entry name" value="Plug_dom"/>
</dbReference>
<dbReference type="PROSITE" id="PS51257">
    <property type="entry name" value="PROKAR_LIPOPROTEIN"/>
    <property type="match status" value="1"/>
</dbReference>
<evidence type="ECO:0000256" key="1">
    <source>
        <dbReference type="ARBA" id="ARBA00004571"/>
    </source>
</evidence>
<feature type="signal peptide" evidence="14">
    <location>
        <begin position="1"/>
        <end position="27"/>
    </location>
</feature>
<dbReference type="EMBL" id="JAQQXT010000003">
    <property type="protein sequence ID" value="MDC8771246.1"/>
    <property type="molecule type" value="Genomic_DNA"/>
</dbReference>
<reference evidence="17 18" key="1">
    <citation type="submission" date="2022-10" db="EMBL/GenBank/DDBJ databases">
        <title>Paucibacter sp. hw1 Genome sequencing.</title>
        <authorList>
            <person name="Park S."/>
        </authorList>
    </citation>
    <scope>NUCLEOTIDE SEQUENCE [LARGE SCALE GENOMIC DNA]</scope>
    <source>
        <strain evidence="18">hw1</strain>
    </source>
</reference>
<dbReference type="SUPFAM" id="SSF56935">
    <property type="entry name" value="Porins"/>
    <property type="match status" value="1"/>
</dbReference>
<evidence type="ECO:0000256" key="4">
    <source>
        <dbReference type="ARBA" id="ARBA00022452"/>
    </source>
</evidence>
<dbReference type="Proteomes" id="UP001221189">
    <property type="component" value="Unassembled WGS sequence"/>
</dbReference>
<dbReference type="Gene3D" id="2.170.130.10">
    <property type="entry name" value="TonB-dependent receptor, plug domain"/>
    <property type="match status" value="1"/>
</dbReference>
<protein>
    <submittedName>
        <fullName evidence="17">TonB-dependent receptor</fullName>
    </submittedName>
</protein>
<evidence type="ECO:0000256" key="11">
    <source>
        <dbReference type="PROSITE-ProRule" id="PRU01360"/>
    </source>
</evidence>
<keyword evidence="7 12" id="KW-0798">TonB box</keyword>
<keyword evidence="3 11" id="KW-0813">Transport</keyword>
<evidence type="ECO:0000259" key="15">
    <source>
        <dbReference type="Pfam" id="PF00593"/>
    </source>
</evidence>
<gene>
    <name evidence="17" type="ORF">PRZ03_06655</name>
</gene>
<dbReference type="RefSeq" id="WP_273599566.1">
    <property type="nucleotide sequence ID" value="NZ_JAQQXT010000003.1"/>
</dbReference>
<keyword evidence="10 11" id="KW-0998">Cell outer membrane</keyword>
<name>A0ABT5KBE0_9BURK</name>
<evidence type="ECO:0000313" key="18">
    <source>
        <dbReference type="Proteomes" id="UP001221189"/>
    </source>
</evidence>
<dbReference type="InterPro" id="IPR039426">
    <property type="entry name" value="TonB-dep_rcpt-like"/>
</dbReference>
<feature type="region of interest" description="Disordered" evidence="13">
    <location>
        <begin position="491"/>
        <end position="516"/>
    </location>
</feature>
<evidence type="ECO:0000256" key="8">
    <source>
        <dbReference type="ARBA" id="ARBA00023136"/>
    </source>
</evidence>
<comment type="similarity">
    <text evidence="2 11 12">Belongs to the TonB-dependent receptor family.</text>
</comment>
<dbReference type="PANTHER" id="PTHR30069">
    <property type="entry name" value="TONB-DEPENDENT OUTER MEMBRANE RECEPTOR"/>
    <property type="match status" value="1"/>
</dbReference>
<keyword evidence="5 11" id="KW-0812">Transmembrane</keyword>
<proteinExistence type="inferred from homology"/>
<feature type="domain" description="TonB-dependent receptor plug" evidence="16">
    <location>
        <begin position="64"/>
        <end position="156"/>
    </location>
</feature>
<evidence type="ECO:0000256" key="2">
    <source>
        <dbReference type="ARBA" id="ARBA00009810"/>
    </source>
</evidence>
<evidence type="ECO:0000256" key="6">
    <source>
        <dbReference type="ARBA" id="ARBA00022729"/>
    </source>
</evidence>
<dbReference type="PANTHER" id="PTHR30069:SF29">
    <property type="entry name" value="HEMOGLOBIN AND HEMOGLOBIN-HAPTOGLOBIN-BINDING PROTEIN 1-RELATED"/>
    <property type="match status" value="1"/>
</dbReference>
<evidence type="ECO:0000256" key="3">
    <source>
        <dbReference type="ARBA" id="ARBA00022448"/>
    </source>
</evidence>
<dbReference type="InterPro" id="IPR037066">
    <property type="entry name" value="Plug_dom_sf"/>
</dbReference>
<evidence type="ECO:0000256" key="7">
    <source>
        <dbReference type="ARBA" id="ARBA00023077"/>
    </source>
</evidence>
<evidence type="ECO:0000256" key="9">
    <source>
        <dbReference type="ARBA" id="ARBA00023170"/>
    </source>
</evidence>
<dbReference type="Gene3D" id="2.40.170.20">
    <property type="entry name" value="TonB-dependent receptor, beta-barrel domain"/>
    <property type="match status" value="1"/>
</dbReference>
<dbReference type="Pfam" id="PF00593">
    <property type="entry name" value="TonB_dep_Rec_b-barrel"/>
    <property type="match status" value="1"/>
</dbReference>
<feature type="region of interest" description="Disordered" evidence="13">
    <location>
        <begin position="34"/>
        <end position="68"/>
    </location>
</feature>
<feature type="domain" description="TonB-dependent receptor-like beta-barrel" evidence="15">
    <location>
        <begin position="263"/>
        <end position="701"/>
    </location>
</feature>
<dbReference type="CDD" id="cd01347">
    <property type="entry name" value="ligand_gated_channel"/>
    <property type="match status" value="1"/>
</dbReference>
<keyword evidence="6 14" id="KW-0732">Signal</keyword>
<feature type="compositionally biased region" description="Polar residues" evidence="13">
    <location>
        <begin position="493"/>
        <end position="507"/>
    </location>
</feature>
<dbReference type="InterPro" id="IPR036942">
    <property type="entry name" value="Beta-barrel_TonB_sf"/>
</dbReference>
<comment type="caution">
    <text evidence="17">The sequence shown here is derived from an EMBL/GenBank/DDBJ whole genome shotgun (WGS) entry which is preliminary data.</text>
</comment>
<evidence type="ECO:0000256" key="14">
    <source>
        <dbReference type="SAM" id="SignalP"/>
    </source>
</evidence>
<feature type="chain" id="PRO_5045840501" evidence="14">
    <location>
        <begin position="28"/>
        <end position="736"/>
    </location>
</feature>
<keyword evidence="9 17" id="KW-0675">Receptor</keyword>
<sequence>MTSFSLRAVPAACAALVLLACPALVLAQDIPAGIGDTPARPQQGSRLERVELSSRQQSDTDLRRKSQVAKQIYGREEMDKYGDTNVSDVLKRLPGVSVQDGSPRMRGLGAGYTLILINGDPAPPGFALDQLSPSQVERIEVTKGPTADQSAQAVAGAINIILKDAPRVSQRDLRLGVGYSIERPTPNANFTLGETLGPLALSLPISAFEWRNQSSFTTERHAQGIDLQPSHSIQRGETPNWGHGFNIAPRVNWKISDDESASFQTFAQKGFWNNKTDYVNTVLAGQPSLDDNSASHGTWQNLRGNVQWVNRFNDAQRLELKAGVQDSKGTFNSETFRNGAVQRQTVGDNHDRSLTQAGKFGQLLGDDHSITAGWDLEWRKRDELRTVTENGVTQLPQYDGQPFSADIQRQALFVQDEWELSKQWSTYIGLRAERIATESRGNAETVRNTSQVVTPLWHLNYKLDPKGRDLIRASLTRSYKAPDLNALLARPSLSGQFPDTSKPNTELSPDRVGNPELKPELATGLDIAFEKYFTGGGMFSVGVFHRSINDLIRSTTTLQSVDWAPVPRWVAQPTNYSKAQTSGLELEVKGRAGELLPSVFDPKLALNLRGSLSFYHSNVDVVPGPNNRLDGQQPWSGNLGFDYRLSSLPLTTGASFSVTPGYTTQQTISQSLEQTRTRALDVFAQWAFSKTLSLRLSANNLAPLDTQQTISLGSGYGSTTDRVARTNFGAALEIKL</sequence>